<dbReference type="Pfam" id="PF20583">
    <property type="entry name" value="DUF6786"/>
    <property type="match status" value="1"/>
</dbReference>
<sequence length="408" mass="44897">MNKIIAFAFAGLVTACSGRKADTDDTQTNQSTVDTLPTTSFDRDRDFLRQYHPDLIELQNGEAHALICPAYQGRVMTSSADGKASYGWINYDLIKSGKLLPHMNAFGGEDRFWLGPEGGQFALYFKKGDPFDADHWQTPAAIDSEPFTRTDSSQTSATFTRTVSLTNYTGTRFDIGIARTVRLLTKELITRQLAVNSESIKVVGIQSENSIANKGKQAWTTETGMPSIWILGMMNASPKATIIIPYKPGKGQPINDAYFGEVPADRLRMGKTSALLTADANFRSKIGVSPSRVTGWIGSYDPTAKTLTLVTYEVDPTNIRYVNSAWEHQKEPFSGDVINAYNDGPMKPGQSQMGKFYELESSSPAAGLAPGASQHHRHTTFHVQGTEQELNELAKRFLLTDLTSITDK</sequence>
<organism evidence="1 2">
    <name type="scientific">Spirosoma pollinicola</name>
    <dbReference type="NCBI Taxonomy" id="2057025"/>
    <lineage>
        <taxon>Bacteria</taxon>
        <taxon>Pseudomonadati</taxon>
        <taxon>Bacteroidota</taxon>
        <taxon>Cytophagia</taxon>
        <taxon>Cytophagales</taxon>
        <taxon>Cytophagaceae</taxon>
        <taxon>Spirosoma</taxon>
    </lineage>
</organism>
<accession>A0A2K8YV63</accession>
<reference evidence="1 2" key="1">
    <citation type="submission" date="2017-11" db="EMBL/GenBank/DDBJ databases">
        <title>Taxonomic description and genome sequences of Spirosoma HA7 sp. nov., isolated from pollen microhabitat of Corylus avellana.</title>
        <authorList>
            <person name="Ambika Manirajan B."/>
            <person name="Suarez C."/>
            <person name="Ratering S."/>
            <person name="Geissler-Plaum R."/>
            <person name="Cardinale M."/>
            <person name="Sylvia S."/>
        </authorList>
    </citation>
    <scope>NUCLEOTIDE SEQUENCE [LARGE SCALE GENOMIC DNA]</scope>
    <source>
        <strain evidence="1 2">HA7</strain>
    </source>
</reference>
<evidence type="ECO:0000313" key="2">
    <source>
        <dbReference type="Proteomes" id="UP000232883"/>
    </source>
</evidence>
<dbReference type="Proteomes" id="UP000232883">
    <property type="component" value="Chromosome"/>
</dbReference>
<dbReference type="RefSeq" id="WP_100987224.1">
    <property type="nucleotide sequence ID" value="NZ_CP025096.1"/>
</dbReference>
<dbReference type="PROSITE" id="PS51257">
    <property type="entry name" value="PROKAR_LIPOPROTEIN"/>
    <property type="match status" value="1"/>
</dbReference>
<protein>
    <recommendedName>
        <fullName evidence="3">Lipoprotein</fullName>
    </recommendedName>
</protein>
<dbReference type="EMBL" id="CP025096">
    <property type="protein sequence ID" value="AUD01503.1"/>
    <property type="molecule type" value="Genomic_DNA"/>
</dbReference>
<proteinExistence type="predicted"/>
<dbReference type="InterPro" id="IPR046713">
    <property type="entry name" value="DUF6786"/>
</dbReference>
<dbReference type="KEGG" id="spir:CWM47_06550"/>
<evidence type="ECO:0000313" key="1">
    <source>
        <dbReference type="EMBL" id="AUD01503.1"/>
    </source>
</evidence>
<dbReference type="OrthoDB" id="1113889at2"/>
<dbReference type="AlphaFoldDB" id="A0A2K8YV63"/>
<gene>
    <name evidence="1" type="ORF">CWM47_06550</name>
</gene>
<evidence type="ECO:0008006" key="3">
    <source>
        <dbReference type="Google" id="ProtNLM"/>
    </source>
</evidence>
<name>A0A2K8YV63_9BACT</name>
<keyword evidence="2" id="KW-1185">Reference proteome</keyword>